<accession>A0A1T4QFS2</accession>
<sequence>MKDKAYGLGDIVEMKKPHACTLPNGKKANAWKIVRLGADIKIECTNCNRLVMMKRVDFNKRLKRVLTHAEESEKEAILKKKEAINDTSRKNFLEYRE</sequence>
<reference evidence="1 2" key="1">
    <citation type="submission" date="2017-02" db="EMBL/GenBank/DDBJ databases">
        <authorList>
            <person name="Peterson S.W."/>
        </authorList>
    </citation>
    <scope>NUCLEOTIDE SEQUENCE [LARGE SCALE GENOMIC DNA]</scope>
    <source>
        <strain evidence="1 2">ATCC BAA-1030</strain>
    </source>
</reference>
<evidence type="ECO:0000313" key="2">
    <source>
        <dbReference type="Proteomes" id="UP000190328"/>
    </source>
</evidence>
<protein>
    <recommendedName>
        <fullName evidence="3">DUF951 domain-containing protein</fullName>
    </recommendedName>
</protein>
<dbReference type="AlphaFoldDB" id="A0A1T4QFS2"/>
<dbReference type="Proteomes" id="UP000190328">
    <property type="component" value="Unassembled WGS sequence"/>
</dbReference>
<dbReference type="EMBL" id="FUXI01000029">
    <property type="protein sequence ID" value="SKA02457.1"/>
    <property type="molecule type" value="Genomic_DNA"/>
</dbReference>
<dbReference type="PANTHER" id="PTHR38455">
    <property type="entry name" value="HYPOTHETICAL CYTOSOLIC PROTEIN"/>
    <property type="match status" value="1"/>
</dbReference>
<dbReference type="STRING" id="263852.SAMN02745116_02181"/>
<keyword evidence="2" id="KW-1185">Reference proteome</keyword>
<evidence type="ECO:0000313" key="1">
    <source>
        <dbReference type="EMBL" id="SKA02457.1"/>
    </source>
</evidence>
<dbReference type="InterPro" id="IPR009296">
    <property type="entry name" value="DUF951"/>
</dbReference>
<dbReference type="Pfam" id="PF06107">
    <property type="entry name" value="DUF951"/>
    <property type="match status" value="1"/>
</dbReference>
<evidence type="ECO:0008006" key="3">
    <source>
        <dbReference type="Google" id="ProtNLM"/>
    </source>
</evidence>
<name>A0A1T4QFS2_9ENTE</name>
<gene>
    <name evidence="1" type="ORF">SAMN02745116_02181</name>
</gene>
<organism evidence="1 2">
    <name type="scientific">Pilibacter termitis</name>
    <dbReference type="NCBI Taxonomy" id="263852"/>
    <lineage>
        <taxon>Bacteria</taxon>
        <taxon>Bacillati</taxon>
        <taxon>Bacillota</taxon>
        <taxon>Bacilli</taxon>
        <taxon>Lactobacillales</taxon>
        <taxon>Enterococcaceae</taxon>
        <taxon>Pilibacter</taxon>
    </lineage>
</organism>
<dbReference type="OrthoDB" id="9802710at2"/>
<proteinExistence type="predicted"/>
<dbReference type="PANTHER" id="PTHR38455:SF1">
    <property type="entry name" value="DUF951 DOMAIN-CONTAINING PROTEIN"/>
    <property type="match status" value="1"/>
</dbReference>